<evidence type="ECO:0000259" key="1">
    <source>
        <dbReference type="SMART" id="SM00347"/>
    </source>
</evidence>
<name>A0ABS2HMU7_9VIBR</name>
<dbReference type="Gene3D" id="1.10.10.10">
    <property type="entry name" value="Winged helix-like DNA-binding domain superfamily/Winged helix DNA-binding domain"/>
    <property type="match status" value="1"/>
</dbReference>
<gene>
    <name evidence="2" type="ORF">JQC93_12370</name>
</gene>
<protein>
    <recommendedName>
        <fullName evidence="1">HTH marR-type domain-containing protein</fullName>
    </recommendedName>
</protein>
<organism evidence="2 3">
    <name type="scientific">Vibrio ulleungensis</name>
    <dbReference type="NCBI Taxonomy" id="2807619"/>
    <lineage>
        <taxon>Bacteria</taxon>
        <taxon>Pseudomonadati</taxon>
        <taxon>Pseudomonadota</taxon>
        <taxon>Gammaproteobacteria</taxon>
        <taxon>Vibrionales</taxon>
        <taxon>Vibrionaceae</taxon>
        <taxon>Vibrio</taxon>
    </lineage>
</organism>
<dbReference type="Proteomes" id="UP000809621">
    <property type="component" value="Unassembled WGS sequence"/>
</dbReference>
<keyword evidence="3" id="KW-1185">Reference proteome</keyword>
<dbReference type="InterPro" id="IPR036390">
    <property type="entry name" value="WH_DNA-bd_sf"/>
</dbReference>
<proteinExistence type="predicted"/>
<accession>A0ABS2HMU7</accession>
<dbReference type="InterPro" id="IPR000835">
    <property type="entry name" value="HTH_MarR-typ"/>
</dbReference>
<dbReference type="SMART" id="SM00347">
    <property type="entry name" value="HTH_MARR"/>
    <property type="match status" value="1"/>
</dbReference>
<comment type="caution">
    <text evidence="2">The sequence shown here is derived from an EMBL/GenBank/DDBJ whole genome shotgun (WGS) entry which is preliminary data.</text>
</comment>
<feature type="domain" description="HTH marR-type" evidence="1">
    <location>
        <begin position="21"/>
        <end position="124"/>
    </location>
</feature>
<dbReference type="SUPFAM" id="SSF46785">
    <property type="entry name" value="Winged helix' DNA-binding domain"/>
    <property type="match status" value="1"/>
</dbReference>
<dbReference type="InterPro" id="IPR036388">
    <property type="entry name" value="WH-like_DNA-bd_sf"/>
</dbReference>
<reference evidence="2 3" key="1">
    <citation type="submission" date="2021-02" db="EMBL/GenBank/DDBJ databases">
        <authorList>
            <person name="Park J.-S."/>
        </authorList>
    </citation>
    <scope>NUCLEOTIDE SEQUENCE [LARGE SCALE GENOMIC DNA]</scope>
    <source>
        <strain evidence="2 3">188UL20-2</strain>
    </source>
</reference>
<dbReference type="EMBL" id="JAFEUM010000004">
    <property type="protein sequence ID" value="MBM7037201.1"/>
    <property type="molecule type" value="Genomic_DNA"/>
</dbReference>
<evidence type="ECO:0000313" key="2">
    <source>
        <dbReference type="EMBL" id="MBM7037201.1"/>
    </source>
</evidence>
<evidence type="ECO:0000313" key="3">
    <source>
        <dbReference type="Proteomes" id="UP000809621"/>
    </source>
</evidence>
<sequence length="141" mass="16172">MKSCTSFLMYRIVQEFKEVVSIYYPGKFSLFDYFVLQHIYSCDTDGCTQYQLAKGMHVSPARINPVIKKLVNDNMVSVKVDDSSMRVKKIITVSEIGRETVASIEEKSKTIIDYANEESNPNHENYSAFTGFLTNLYEKIP</sequence>